<feature type="transmembrane region" description="Helical" evidence="1">
    <location>
        <begin position="84"/>
        <end position="105"/>
    </location>
</feature>
<keyword evidence="1" id="KW-0472">Membrane</keyword>
<name>A0ABQ2UTV4_9PSEU</name>
<accession>A0ABQ2UTV4</accession>
<comment type="caution">
    <text evidence="2">The sequence shown here is derived from an EMBL/GenBank/DDBJ whole genome shotgun (WGS) entry which is preliminary data.</text>
</comment>
<feature type="transmembrane region" description="Helical" evidence="1">
    <location>
        <begin position="43"/>
        <end position="64"/>
    </location>
</feature>
<keyword evidence="1" id="KW-1133">Transmembrane helix</keyword>
<proteinExistence type="predicted"/>
<dbReference type="Proteomes" id="UP000649573">
    <property type="component" value="Unassembled WGS sequence"/>
</dbReference>
<evidence type="ECO:0000313" key="3">
    <source>
        <dbReference type="Proteomes" id="UP000649573"/>
    </source>
</evidence>
<gene>
    <name evidence="2" type="ORF">GCM10010178_52970</name>
</gene>
<sequence>MCFPCAAAHRDEEFTGVAIRECRVEVSGNAGVESREAVRRSGLSALAVVLFAGSALLLGLWRLAGGSGAGGVRFGLGLRVRRGLPLGPFGLGWVVGASGLFFALFRFSGVMCRPRYYDGCEPGSGDGGIAITAVLVAGGTSRESP</sequence>
<dbReference type="EMBL" id="BMRE01000025">
    <property type="protein sequence ID" value="GGU53476.1"/>
    <property type="molecule type" value="Genomic_DNA"/>
</dbReference>
<evidence type="ECO:0000313" key="2">
    <source>
        <dbReference type="EMBL" id="GGU53476.1"/>
    </source>
</evidence>
<keyword evidence="1" id="KW-0812">Transmembrane</keyword>
<reference evidence="3" key="1">
    <citation type="journal article" date="2019" name="Int. J. Syst. Evol. Microbiol.">
        <title>The Global Catalogue of Microorganisms (GCM) 10K type strain sequencing project: providing services to taxonomists for standard genome sequencing and annotation.</title>
        <authorList>
            <consortium name="The Broad Institute Genomics Platform"/>
            <consortium name="The Broad Institute Genome Sequencing Center for Infectious Disease"/>
            <person name="Wu L."/>
            <person name="Ma J."/>
        </authorList>
    </citation>
    <scope>NUCLEOTIDE SEQUENCE [LARGE SCALE GENOMIC DNA]</scope>
    <source>
        <strain evidence="3">JCM 3296</strain>
    </source>
</reference>
<protein>
    <submittedName>
        <fullName evidence="2">Uncharacterized protein</fullName>
    </submittedName>
</protein>
<organism evidence="2 3">
    <name type="scientific">Lentzea flava</name>
    <dbReference type="NCBI Taxonomy" id="103732"/>
    <lineage>
        <taxon>Bacteria</taxon>
        <taxon>Bacillati</taxon>
        <taxon>Actinomycetota</taxon>
        <taxon>Actinomycetes</taxon>
        <taxon>Pseudonocardiales</taxon>
        <taxon>Pseudonocardiaceae</taxon>
        <taxon>Lentzea</taxon>
    </lineage>
</organism>
<evidence type="ECO:0000256" key="1">
    <source>
        <dbReference type="SAM" id="Phobius"/>
    </source>
</evidence>
<keyword evidence="3" id="KW-1185">Reference proteome</keyword>